<feature type="region of interest" description="Disordered" evidence="1">
    <location>
        <begin position="1"/>
        <end position="31"/>
    </location>
</feature>
<keyword evidence="2" id="KW-1185">Reference proteome</keyword>
<evidence type="ECO:0000313" key="2">
    <source>
        <dbReference type="Proteomes" id="UP000887581"/>
    </source>
</evidence>
<evidence type="ECO:0000256" key="1">
    <source>
        <dbReference type="SAM" id="MobiDB-lite"/>
    </source>
</evidence>
<reference evidence="3" key="1">
    <citation type="submission" date="2022-11" db="UniProtKB">
        <authorList>
            <consortium name="WormBaseParasite"/>
        </authorList>
    </citation>
    <scope>IDENTIFICATION</scope>
</reference>
<proteinExistence type="predicted"/>
<accession>A0A915Q4W6</accession>
<sequence length="582" mass="65408">MLFQMLNQSQTAQERDKPPEKVGRGAQMKRKKLPVKITDKTRFSALIIDDPEKTTGSSNPQTVETGVSRDSGLVFSGTWMMNYSIVQDSACPLSVIIAKKLTLLATTNGANGSSENVFRKQSYKNPQIGTMNSDMSFESTVHIGSAENRPGLPYNKIQNPVSATQKRPRIFESSLPAGPILPPKNHDVSCRQPLGPANSRPPDYSEFSRNFARNSTHREVSLPPLSVLPSQRMSDQASNGCQNFQGGRTRRSSSVVPQPVISSPKTNIQQNHSAMELHDMLRTARIKIFLFSKKAKEGKEWNNSSEHLKGTQSQEELKEPARKQSRPAEPVELNTVLKEEAIPMEMSEKSTEDTIINLSSDKDNTGEEGDQDDEAVPILLNLFSDKDAVEPMLFDPRVKPAVDLCASDKSRNDWRNTEDEVVQEKSMEICRDSDGSRVSSGIEKKWKRHRHHHYHLRTPRSYTRGTRSRKSHQRRSRSRKSCARRCCCSRLSSVPGFIKCYLCTGKPSSTLEWHLVIEKGGSSSKILILVNLMEEELHILSCVFQGRILNSVCSDIRGREVGKSCYFAECERLDYGDMITDF</sequence>
<dbReference type="WBParaSite" id="sdigi.contig58.g3207.t1">
    <property type="protein sequence ID" value="sdigi.contig58.g3207.t1"/>
    <property type="gene ID" value="sdigi.contig58.g3207"/>
</dbReference>
<feature type="compositionally biased region" description="Low complexity" evidence="1">
    <location>
        <begin position="252"/>
        <end position="264"/>
    </location>
</feature>
<name>A0A915Q4W6_9BILA</name>
<dbReference type="Proteomes" id="UP000887581">
    <property type="component" value="Unplaced"/>
</dbReference>
<protein>
    <submittedName>
        <fullName evidence="3">Uncharacterized protein</fullName>
    </submittedName>
</protein>
<dbReference type="AlphaFoldDB" id="A0A915Q4W6"/>
<organism evidence="2 3">
    <name type="scientific">Setaria digitata</name>
    <dbReference type="NCBI Taxonomy" id="48799"/>
    <lineage>
        <taxon>Eukaryota</taxon>
        <taxon>Metazoa</taxon>
        <taxon>Ecdysozoa</taxon>
        <taxon>Nematoda</taxon>
        <taxon>Chromadorea</taxon>
        <taxon>Rhabditida</taxon>
        <taxon>Spirurina</taxon>
        <taxon>Spiruromorpha</taxon>
        <taxon>Filarioidea</taxon>
        <taxon>Setariidae</taxon>
        <taxon>Setaria</taxon>
    </lineage>
</organism>
<feature type="compositionally biased region" description="Basic and acidic residues" evidence="1">
    <location>
        <begin position="13"/>
        <end position="23"/>
    </location>
</feature>
<feature type="compositionally biased region" description="Polar residues" evidence="1">
    <location>
        <begin position="1"/>
        <end position="12"/>
    </location>
</feature>
<feature type="compositionally biased region" description="Polar residues" evidence="1">
    <location>
        <begin position="231"/>
        <end position="246"/>
    </location>
</feature>
<feature type="region of interest" description="Disordered" evidence="1">
    <location>
        <begin position="231"/>
        <end position="267"/>
    </location>
</feature>
<feature type="region of interest" description="Disordered" evidence="1">
    <location>
        <begin position="299"/>
        <end position="332"/>
    </location>
</feature>
<evidence type="ECO:0000313" key="3">
    <source>
        <dbReference type="WBParaSite" id="sdigi.contig58.g3207.t1"/>
    </source>
</evidence>
<feature type="compositionally biased region" description="Polar residues" evidence="1">
    <location>
        <begin position="301"/>
        <end position="314"/>
    </location>
</feature>